<sequence length="39" mass="4375">MPRDAQSSVGFRGSQNAFRDRRYRHVNRGSVAPEDAALV</sequence>
<evidence type="ECO:0000313" key="2">
    <source>
        <dbReference type="EMBL" id="SDO80199.1"/>
    </source>
</evidence>
<accession>A0A1H0MID4</accession>
<feature type="compositionally biased region" description="Polar residues" evidence="1">
    <location>
        <begin position="1"/>
        <end position="17"/>
    </location>
</feature>
<protein>
    <submittedName>
        <fullName evidence="2">Uncharacterized protein</fullName>
    </submittedName>
</protein>
<organism evidence="2 3">
    <name type="scientific">Aureimonas jatrophae</name>
    <dbReference type="NCBI Taxonomy" id="1166073"/>
    <lineage>
        <taxon>Bacteria</taxon>
        <taxon>Pseudomonadati</taxon>
        <taxon>Pseudomonadota</taxon>
        <taxon>Alphaproteobacteria</taxon>
        <taxon>Hyphomicrobiales</taxon>
        <taxon>Aurantimonadaceae</taxon>
        <taxon>Aureimonas</taxon>
    </lineage>
</organism>
<feature type="region of interest" description="Disordered" evidence="1">
    <location>
        <begin position="1"/>
        <end position="39"/>
    </location>
</feature>
<dbReference type="EMBL" id="FNIT01000014">
    <property type="protein sequence ID" value="SDO80199.1"/>
    <property type="molecule type" value="Genomic_DNA"/>
</dbReference>
<evidence type="ECO:0000256" key="1">
    <source>
        <dbReference type="SAM" id="MobiDB-lite"/>
    </source>
</evidence>
<dbReference type="AlphaFoldDB" id="A0A1H0MID4"/>
<proteinExistence type="predicted"/>
<evidence type="ECO:0000313" key="3">
    <source>
        <dbReference type="Proteomes" id="UP000198793"/>
    </source>
</evidence>
<dbReference type="Proteomes" id="UP000198793">
    <property type="component" value="Unassembled WGS sequence"/>
</dbReference>
<keyword evidence="3" id="KW-1185">Reference proteome</keyword>
<name>A0A1H0MID4_9HYPH</name>
<gene>
    <name evidence="2" type="ORF">SAMN05192530_11414</name>
</gene>
<reference evidence="2 3" key="1">
    <citation type="submission" date="2016-10" db="EMBL/GenBank/DDBJ databases">
        <authorList>
            <person name="de Groot N.N."/>
        </authorList>
    </citation>
    <scope>NUCLEOTIDE SEQUENCE [LARGE SCALE GENOMIC DNA]</scope>
    <source>
        <strain evidence="3">L7-484,KACC 16230,DSM 25025</strain>
    </source>
</reference>